<dbReference type="InterPro" id="IPR023753">
    <property type="entry name" value="FAD/NAD-binding_dom"/>
</dbReference>
<evidence type="ECO:0000259" key="3">
    <source>
        <dbReference type="Pfam" id="PF07992"/>
    </source>
</evidence>
<keyword evidence="1" id="KW-0285">Flavoprotein</keyword>
<protein>
    <submittedName>
        <fullName evidence="4">FAD-dependent oxidoreductase</fullName>
    </submittedName>
</protein>
<dbReference type="Pfam" id="PF07992">
    <property type="entry name" value="Pyr_redox_2"/>
    <property type="match status" value="1"/>
</dbReference>
<dbReference type="Proteomes" id="UP000596004">
    <property type="component" value="Chromosome"/>
</dbReference>
<evidence type="ECO:0000256" key="1">
    <source>
        <dbReference type="ARBA" id="ARBA00022630"/>
    </source>
</evidence>
<keyword evidence="2" id="KW-0560">Oxidoreductase</keyword>
<dbReference type="InterPro" id="IPR050097">
    <property type="entry name" value="Ferredoxin-NADP_redctase_2"/>
</dbReference>
<dbReference type="Gene3D" id="3.50.50.60">
    <property type="entry name" value="FAD/NAD(P)-binding domain"/>
    <property type="match status" value="2"/>
</dbReference>
<dbReference type="PRINTS" id="PR00469">
    <property type="entry name" value="PNDRDTASEII"/>
</dbReference>
<feature type="domain" description="FAD/NAD(P)-binding" evidence="3">
    <location>
        <begin position="16"/>
        <end position="303"/>
    </location>
</feature>
<dbReference type="PRINTS" id="PR00368">
    <property type="entry name" value="FADPNR"/>
</dbReference>
<dbReference type="PANTHER" id="PTHR48105">
    <property type="entry name" value="THIOREDOXIN REDUCTASE 1-RELATED-RELATED"/>
    <property type="match status" value="1"/>
</dbReference>
<dbReference type="SUPFAM" id="SSF51905">
    <property type="entry name" value="FAD/NAD(P)-binding domain"/>
    <property type="match status" value="1"/>
</dbReference>
<gene>
    <name evidence="4" type="ORF">IPJ89_00775</name>
</gene>
<dbReference type="AlphaFoldDB" id="A0A7T9DK18"/>
<dbReference type="GO" id="GO:0016491">
    <property type="term" value="F:oxidoreductase activity"/>
    <property type="evidence" value="ECO:0007669"/>
    <property type="project" value="UniProtKB-KW"/>
</dbReference>
<sequence length="323" mass="35278">MPSKSNSTETNSKNAYDIAIIGTGGSGIAAAIYSARFNLKTVVIGEKYGGLIVDTHLVENYPGFVRLSGYDLMQEFKKHVEDYKDKVTLLDASAQHVKKTKNGFEVETSEGKVSARAIILATGTERKKLNVPGEKEYTNKGVSYCATCDSPLFKNKIVGIVGGSDSAVKEGLLLSEYASKVYVIYRGQQVRAEPINMERLKKAKNVEVITNTNVLEIKGEKFISHVILDKPFQGKKEMPLGGLFIEIGHIVRNELAKELGVALDEKGEIIVDKNSNTNVEGVFSAGDVTNRAWKQLITGVAEGCVAAWSAYEYLNGSSTREKK</sequence>
<dbReference type="InterPro" id="IPR036188">
    <property type="entry name" value="FAD/NAD-bd_sf"/>
</dbReference>
<dbReference type="EMBL" id="CP064981">
    <property type="protein sequence ID" value="QQR92763.1"/>
    <property type="molecule type" value="Genomic_DNA"/>
</dbReference>
<evidence type="ECO:0000313" key="4">
    <source>
        <dbReference type="EMBL" id="QQR92763.1"/>
    </source>
</evidence>
<organism evidence="4">
    <name type="scientific">Candidatus Iainarchaeum sp</name>
    <dbReference type="NCBI Taxonomy" id="3101447"/>
    <lineage>
        <taxon>Archaea</taxon>
        <taxon>Candidatus Iainarchaeota</taxon>
        <taxon>Candidatus Iainarchaeia</taxon>
        <taxon>Candidatus Iainarchaeales</taxon>
        <taxon>Candidatus Iainarchaeaceae</taxon>
        <taxon>Candidatus Iainarchaeum</taxon>
    </lineage>
</organism>
<evidence type="ECO:0000256" key="2">
    <source>
        <dbReference type="ARBA" id="ARBA00023002"/>
    </source>
</evidence>
<proteinExistence type="predicted"/>
<accession>A0A7T9DK18</accession>
<name>A0A7T9DK18_9ARCH</name>
<reference evidence="4" key="1">
    <citation type="submission" date="2020-11" db="EMBL/GenBank/DDBJ databases">
        <title>Connecting structure to function with the recovery of over 1000 high-quality activated sludge metagenome-assembled genomes encoding full-length rRNA genes using long-read sequencing.</title>
        <authorList>
            <person name="Singleton C.M."/>
            <person name="Petriglieri F."/>
            <person name="Kristensen J.M."/>
            <person name="Kirkegaard R.H."/>
            <person name="Michaelsen T.Y."/>
            <person name="Andersen M.H."/>
            <person name="Karst S.M."/>
            <person name="Dueholm M.S."/>
            <person name="Nielsen P.H."/>
            <person name="Albertsen M."/>
        </authorList>
    </citation>
    <scope>NUCLEOTIDE SEQUENCE</scope>
    <source>
        <strain evidence="4">Fred_18-Q3-R57-64_BAT3C.431</strain>
    </source>
</reference>